<sequence length="242" mass="27394">PHFFIDSRSPAFPRQLRYAVSLYSEDLFGSIFLCDNLKSIEIIFTGLTRHCYTLREVILECLSASAELLSYDMKALEISALVRCKRDHRLAASNDEPHPITVCHTEDPPVVGCSLEPHLHPIPIDNERQNCWLTNPVASSDVATDNFLPEGSVLNDSHAPVILKAIKKIVKEWDTLGLYLGVKNEDLESIDFNSLHQINVCRKNMIIHWLKTGTATREKLIKALEDLERIDVAAKVKRLPKQ</sequence>
<dbReference type="InterPro" id="IPR000488">
    <property type="entry name" value="Death_dom"/>
</dbReference>
<accession>A0A1X7T701</accession>
<evidence type="ECO:0000259" key="1">
    <source>
        <dbReference type="PROSITE" id="PS50017"/>
    </source>
</evidence>
<dbReference type="InParanoid" id="A0A1X7T701"/>
<dbReference type="Pfam" id="PF00531">
    <property type="entry name" value="Death"/>
    <property type="match status" value="1"/>
</dbReference>
<dbReference type="EnsemblMetazoa" id="Aqu2.1.10267_001">
    <property type="protein sequence ID" value="Aqu2.1.10267_001"/>
    <property type="gene ID" value="Aqu2.1.10267"/>
</dbReference>
<dbReference type="GO" id="GO:0007165">
    <property type="term" value="P:signal transduction"/>
    <property type="evidence" value="ECO:0007669"/>
    <property type="project" value="InterPro"/>
</dbReference>
<reference evidence="2" key="1">
    <citation type="submission" date="2017-05" db="UniProtKB">
        <authorList>
            <consortium name="EnsemblMetazoa"/>
        </authorList>
    </citation>
    <scope>IDENTIFICATION</scope>
</reference>
<dbReference type="PROSITE" id="PS50017">
    <property type="entry name" value="DEATH_DOMAIN"/>
    <property type="match status" value="1"/>
</dbReference>
<proteinExistence type="predicted"/>
<name>A0A1X7T701_AMPQE</name>
<protein>
    <recommendedName>
        <fullName evidence="1">Death domain-containing protein</fullName>
    </recommendedName>
</protein>
<feature type="domain" description="Death" evidence="1">
    <location>
        <begin position="172"/>
        <end position="240"/>
    </location>
</feature>
<dbReference type="AlphaFoldDB" id="A0A1X7T701"/>
<dbReference type="SUPFAM" id="SSF47986">
    <property type="entry name" value="DEATH domain"/>
    <property type="match status" value="1"/>
</dbReference>
<dbReference type="CDD" id="cd01670">
    <property type="entry name" value="Death"/>
    <property type="match status" value="1"/>
</dbReference>
<dbReference type="Gene3D" id="1.10.533.10">
    <property type="entry name" value="Death Domain, Fas"/>
    <property type="match status" value="1"/>
</dbReference>
<organism evidence="2">
    <name type="scientific">Amphimedon queenslandica</name>
    <name type="common">Sponge</name>
    <dbReference type="NCBI Taxonomy" id="400682"/>
    <lineage>
        <taxon>Eukaryota</taxon>
        <taxon>Metazoa</taxon>
        <taxon>Porifera</taxon>
        <taxon>Demospongiae</taxon>
        <taxon>Heteroscleromorpha</taxon>
        <taxon>Haplosclerida</taxon>
        <taxon>Niphatidae</taxon>
        <taxon>Amphimedon</taxon>
    </lineage>
</organism>
<dbReference type="InterPro" id="IPR011029">
    <property type="entry name" value="DEATH-like_dom_sf"/>
</dbReference>
<evidence type="ECO:0000313" key="2">
    <source>
        <dbReference type="EnsemblMetazoa" id="Aqu2.1.10267_001"/>
    </source>
</evidence>